<feature type="region of interest" description="Disordered" evidence="1">
    <location>
        <begin position="1"/>
        <end position="48"/>
    </location>
</feature>
<organism evidence="2 3">
    <name type="scientific">Aegilops tauschii subsp. strangulata</name>
    <name type="common">Goatgrass</name>
    <dbReference type="NCBI Taxonomy" id="200361"/>
    <lineage>
        <taxon>Eukaryota</taxon>
        <taxon>Viridiplantae</taxon>
        <taxon>Streptophyta</taxon>
        <taxon>Embryophyta</taxon>
        <taxon>Tracheophyta</taxon>
        <taxon>Spermatophyta</taxon>
        <taxon>Magnoliopsida</taxon>
        <taxon>Liliopsida</taxon>
        <taxon>Poales</taxon>
        <taxon>Poaceae</taxon>
        <taxon>BOP clade</taxon>
        <taxon>Pooideae</taxon>
        <taxon>Triticodae</taxon>
        <taxon>Triticeae</taxon>
        <taxon>Triticinae</taxon>
        <taxon>Aegilops</taxon>
    </lineage>
</organism>
<reference evidence="3" key="2">
    <citation type="journal article" date="2017" name="Nat. Plants">
        <title>The Aegilops tauschii genome reveals multiple impacts of transposons.</title>
        <authorList>
            <person name="Zhao G."/>
            <person name="Zou C."/>
            <person name="Li K."/>
            <person name="Wang K."/>
            <person name="Li T."/>
            <person name="Gao L."/>
            <person name="Zhang X."/>
            <person name="Wang H."/>
            <person name="Yang Z."/>
            <person name="Liu X."/>
            <person name="Jiang W."/>
            <person name="Mao L."/>
            <person name="Kong X."/>
            <person name="Jiao Y."/>
            <person name="Jia J."/>
        </authorList>
    </citation>
    <scope>NUCLEOTIDE SEQUENCE [LARGE SCALE GENOMIC DNA]</scope>
    <source>
        <strain evidence="3">cv. AL8/78</strain>
    </source>
</reference>
<reference evidence="2" key="3">
    <citation type="journal article" date="2017" name="Nature">
        <title>Genome sequence of the progenitor of the wheat D genome Aegilops tauschii.</title>
        <authorList>
            <person name="Luo M.C."/>
            <person name="Gu Y.Q."/>
            <person name="Puiu D."/>
            <person name="Wang H."/>
            <person name="Twardziok S.O."/>
            <person name="Deal K.R."/>
            <person name="Huo N."/>
            <person name="Zhu T."/>
            <person name="Wang L."/>
            <person name="Wang Y."/>
            <person name="McGuire P.E."/>
            <person name="Liu S."/>
            <person name="Long H."/>
            <person name="Ramasamy R.K."/>
            <person name="Rodriguez J.C."/>
            <person name="Van S.L."/>
            <person name="Yuan L."/>
            <person name="Wang Z."/>
            <person name="Xia Z."/>
            <person name="Xiao L."/>
            <person name="Anderson O.D."/>
            <person name="Ouyang S."/>
            <person name="Liang Y."/>
            <person name="Zimin A.V."/>
            <person name="Pertea G."/>
            <person name="Qi P."/>
            <person name="Bennetzen J.L."/>
            <person name="Dai X."/>
            <person name="Dawson M.W."/>
            <person name="Muller H.G."/>
            <person name="Kugler K."/>
            <person name="Rivarola-Duarte L."/>
            <person name="Spannagl M."/>
            <person name="Mayer K.F.X."/>
            <person name="Lu F.H."/>
            <person name="Bevan M.W."/>
            <person name="Leroy P."/>
            <person name="Li P."/>
            <person name="You F.M."/>
            <person name="Sun Q."/>
            <person name="Liu Z."/>
            <person name="Lyons E."/>
            <person name="Wicker T."/>
            <person name="Salzberg S.L."/>
            <person name="Devos K.M."/>
            <person name="Dvorak J."/>
        </authorList>
    </citation>
    <scope>NUCLEOTIDE SEQUENCE [LARGE SCALE GENOMIC DNA]</scope>
    <source>
        <strain evidence="2">cv. AL8/78</strain>
    </source>
</reference>
<name>A0A453M631_AEGTS</name>
<proteinExistence type="predicted"/>
<evidence type="ECO:0000313" key="3">
    <source>
        <dbReference type="Proteomes" id="UP000015105"/>
    </source>
</evidence>
<reference evidence="2" key="4">
    <citation type="submission" date="2019-03" db="UniProtKB">
        <authorList>
            <consortium name="EnsemblPlants"/>
        </authorList>
    </citation>
    <scope>IDENTIFICATION</scope>
</reference>
<accession>A0A453M631</accession>
<sequence>MSMQPPDLEKKSRAATTLLASHTMRMTKRNKESTAREHQETTERKVTR</sequence>
<reference evidence="2" key="5">
    <citation type="journal article" date="2021" name="G3 (Bethesda)">
        <title>Aegilops tauschii genome assembly Aet v5.0 features greater sequence contiguity and improved annotation.</title>
        <authorList>
            <person name="Wang L."/>
            <person name="Zhu T."/>
            <person name="Rodriguez J.C."/>
            <person name="Deal K.R."/>
            <person name="Dubcovsky J."/>
            <person name="McGuire P.E."/>
            <person name="Lux T."/>
            <person name="Spannagl M."/>
            <person name="Mayer K.F.X."/>
            <person name="Baldrich P."/>
            <person name="Meyers B.C."/>
            <person name="Huo N."/>
            <person name="Gu Y.Q."/>
            <person name="Zhou H."/>
            <person name="Devos K.M."/>
            <person name="Bennetzen J.L."/>
            <person name="Unver T."/>
            <person name="Budak H."/>
            <person name="Gulick P.J."/>
            <person name="Galiba G."/>
            <person name="Kalapos B."/>
            <person name="Nelson D.R."/>
            <person name="Li P."/>
            <person name="You F.M."/>
            <person name="Luo M.C."/>
            <person name="Dvorak J."/>
        </authorList>
    </citation>
    <scope>NUCLEOTIDE SEQUENCE [LARGE SCALE GENOMIC DNA]</scope>
    <source>
        <strain evidence="2">cv. AL8/78</strain>
    </source>
</reference>
<feature type="compositionally biased region" description="Basic and acidic residues" evidence="1">
    <location>
        <begin position="29"/>
        <end position="48"/>
    </location>
</feature>
<evidence type="ECO:0000313" key="2">
    <source>
        <dbReference type="EnsemblPlants" id="AET5Gv21057800.7"/>
    </source>
</evidence>
<dbReference type="Proteomes" id="UP000015105">
    <property type="component" value="Chromosome 5D"/>
</dbReference>
<dbReference type="AlphaFoldDB" id="A0A453M631"/>
<keyword evidence="3" id="KW-1185">Reference proteome</keyword>
<reference evidence="3" key="1">
    <citation type="journal article" date="2014" name="Science">
        <title>Ancient hybridizations among the ancestral genomes of bread wheat.</title>
        <authorList>
            <consortium name="International Wheat Genome Sequencing Consortium,"/>
            <person name="Marcussen T."/>
            <person name="Sandve S.R."/>
            <person name="Heier L."/>
            <person name="Spannagl M."/>
            <person name="Pfeifer M."/>
            <person name="Jakobsen K.S."/>
            <person name="Wulff B.B."/>
            <person name="Steuernagel B."/>
            <person name="Mayer K.F."/>
            <person name="Olsen O.A."/>
        </authorList>
    </citation>
    <scope>NUCLEOTIDE SEQUENCE [LARGE SCALE GENOMIC DNA]</scope>
    <source>
        <strain evidence="3">cv. AL8/78</strain>
    </source>
</reference>
<evidence type="ECO:0000256" key="1">
    <source>
        <dbReference type="SAM" id="MobiDB-lite"/>
    </source>
</evidence>
<protein>
    <submittedName>
        <fullName evidence="2">Uncharacterized protein</fullName>
    </submittedName>
</protein>
<dbReference type="EnsemblPlants" id="AET5Gv21057800.7">
    <property type="protein sequence ID" value="AET5Gv21057800.7"/>
    <property type="gene ID" value="AET5Gv21057800"/>
</dbReference>
<dbReference type="Gramene" id="AET5Gv21057800.7">
    <property type="protein sequence ID" value="AET5Gv21057800.7"/>
    <property type="gene ID" value="AET5Gv21057800"/>
</dbReference>